<name>A0AAV4QWS5_CAEEX</name>
<dbReference type="EMBL" id="BPLR01006749">
    <property type="protein sequence ID" value="GIY12153.1"/>
    <property type="molecule type" value="Genomic_DNA"/>
</dbReference>
<evidence type="ECO:0000313" key="2">
    <source>
        <dbReference type="Proteomes" id="UP001054945"/>
    </source>
</evidence>
<sequence>MTHTPTYRPLAGVANVPLSEVVFIANRMNPSLTKTKISARLKSSLMYGYGAPFRHVHQHALHFAGPPSFRVLLCDNSIVNLDFKLRGLCNILLHHTFGLHAHFRMQK</sequence>
<comment type="caution">
    <text evidence="1">The sequence shown here is derived from an EMBL/GenBank/DDBJ whole genome shotgun (WGS) entry which is preliminary data.</text>
</comment>
<protein>
    <submittedName>
        <fullName evidence="1">Uncharacterized protein</fullName>
    </submittedName>
</protein>
<accession>A0AAV4QWS5</accession>
<organism evidence="1 2">
    <name type="scientific">Caerostris extrusa</name>
    <name type="common">Bark spider</name>
    <name type="synonym">Caerostris bankana</name>
    <dbReference type="NCBI Taxonomy" id="172846"/>
    <lineage>
        <taxon>Eukaryota</taxon>
        <taxon>Metazoa</taxon>
        <taxon>Ecdysozoa</taxon>
        <taxon>Arthropoda</taxon>
        <taxon>Chelicerata</taxon>
        <taxon>Arachnida</taxon>
        <taxon>Araneae</taxon>
        <taxon>Araneomorphae</taxon>
        <taxon>Entelegynae</taxon>
        <taxon>Araneoidea</taxon>
        <taxon>Araneidae</taxon>
        <taxon>Caerostris</taxon>
    </lineage>
</organism>
<dbReference type="Proteomes" id="UP001054945">
    <property type="component" value="Unassembled WGS sequence"/>
</dbReference>
<evidence type="ECO:0000313" key="1">
    <source>
        <dbReference type="EMBL" id="GIY12153.1"/>
    </source>
</evidence>
<keyword evidence="2" id="KW-1185">Reference proteome</keyword>
<dbReference type="AlphaFoldDB" id="A0AAV4QWS5"/>
<reference evidence="1 2" key="1">
    <citation type="submission" date="2021-06" db="EMBL/GenBank/DDBJ databases">
        <title>Caerostris extrusa draft genome.</title>
        <authorList>
            <person name="Kono N."/>
            <person name="Arakawa K."/>
        </authorList>
    </citation>
    <scope>NUCLEOTIDE SEQUENCE [LARGE SCALE GENOMIC DNA]</scope>
</reference>
<gene>
    <name evidence="1" type="ORF">CEXT_17471</name>
</gene>
<proteinExistence type="predicted"/>